<dbReference type="AlphaFoldDB" id="A0A1Q2MHE2"/>
<dbReference type="Gene3D" id="3.40.50.1820">
    <property type="entry name" value="alpha/beta hydrolase"/>
    <property type="match status" value="1"/>
</dbReference>
<accession>A0A1Q2MHE2</accession>
<protein>
    <recommendedName>
        <fullName evidence="5">4-O-methyl-glucuronoyl methylesterase-like domain-containing protein</fullName>
    </recommendedName>
</protein>
<dbReference type="STRING" id="1851148.SMSP2_02490"/>
<dbReference type="SUPFAM" id="SSF53474">
    <property type="entry name" value="alpha/beta-Hydrolases"/>
    <property type="match status" value="1"/>
</dbReference>
<dbReference type="EMBL" id="CP019646">
    <property type="protein sequence ID" value="AQQ72110.1"/>
    <property type="molecule type" value="Genomic_DNA"/>
</dbReference>
<evidence type="ECO:0000259" key="5">
    <source>
        <dbReference type="Pfam" id="PF22244"/>
    </source>
</evidence>
<evidence type="ECO:0000313" key="7">
    <source>
        <dbReference type="Proteomes" id="UP000188181"/>
    </source>
</evidence>
<dbReference type="InterPro" id="IPR029058">
    <property type="entry name" value="AB_hydrolase_fold"/>
</dbReference>
<evidence type="ECO:0000256" key="4">
    <source>
        <dbReference type="SAM" id="SignalP"/>
    </source>
</evidence>
<reference evidence="7" key="1">
    <citation type="submission" date="2017-02" db="EMBL/GenBank/DDBJ databases">
        <title>Comparative genomics and description of representatives of a novel lineage of planctomycetes thriving in anoxic sediments.</title>
        <authorList>
            <person name="Spring S."/>
            <person name="Bunk B."/>
            <person name="Sproer C."/>
        </authorList>
    </citation>
    <scope>NUCLEOTIDE SEQUENCE [LARGE SCALE GENOMIC DNA]</scope>
    <source>
        <strain evidence="7">SM-Chi-D1</strain>
    </source>
</reference>
<feature type="signal peptide" evidence="4">
    <location>
        <begin position="1"/>
        <end position="26"/>
    </location>
</feature>
<keyword evidence="7" id="KW-1185">Reference proteome</keyword>
<keyword evidence="2 4" id="KW-0732">Signal</keyword>
<dbReference type="RefSeq" id="WP_222566349.1">
    <property type="nucleotide sequence ID" value="NZ_CP019646.1"/>
</dbReference>
<keyword evidence="1" id="KW-0719">Serine esterase</keyword>
<organism evidence="6 7">
    <name type="scientific">Limihaloglobus sulfuriphilus</name>
    <dbReference type="NCBI Taxonomy" id="1851148"/>
    <lineage>
        <taxon>Bacteria</taxon>
        <taxon>Pseudomonadati</taxon>
        <taxon>Planctomycetota</taxon>
        <taxon>Phycisphaerae</taxon>
        <taxon>Sedimentisphaerales</taxon>
        <taxon>Sedimentisphaeraceae</taxon>
        <taxon>Limihaloglobus</taxon>
    </lineage>
</organism>
<dbReference type="Proteomes" id="UP000188181">
    <property type="component" value="Chromosome"/>
</dbReference>
<keyword evidence="3" id="KW-0378">Hydrolase</keyword>
<name>A0A1Q2MHE2_9BACT</name>
<gene>
    <name evidence="6" type="ORF">SMSP2_02490</name>
</gene>
<dbReference type="KEGG" id="pbas:SMSP2_02490"/>
<dbReference type="InterPro" id="IPR054579">
    <property type="entry name" value="GCE-like_dom"/>
</dbReference>
<evidence type="ECO:0000313" key="6">
    <source>
        <dbReference type="EMBL" id="AQQ72110.1"/>
    </source>
</evidence>
<feature type="domain" description="4-O-methyl-glucuronoyl methylesterase-like" evidence="5">
    <location>
        <begin position="248"/>
        <end position="395"/>
    </location>
</feature>
<evidence type="ECO:0000256" key="1">
    <source>
        <dbReference type="ARBA" id="ARBA00022487"/>
    </source>
</evidence>
<evidence type="ECO:0000256" key="2">
    <source>
        <dbReference type="ARBA" id="ARBA00022729"/>
    </source>
</evidence>
<proteinExistence type="predicted"/>
<dbReference type="Pfam" id="PF22244">
    <property type="entry name" value="GCE_fung"/>
    <property type="match status" value="1"/>
</dbReference>
<sequence precursor="true">MKITFNTLSLLLLIAASILTVRGDDAEPAPPNTWQADATLVQKLLARKDGVIYRESDVPDYELPELFDTRGKEKMTAQIWKTKRRGEILELFETHVFGKSPKRPHALKFNVFEKSSTALNSTALRKQVRVSFTQNDDGPGMDVLIYLPAKAEKPVPLFLLLNFRGNHTVCDDPAVRLTESWIPNGEEANEASRGKRSQRYPVESIIARGYGFATIYCGDIDPDYHDGFKNGVHPLFDNPADGKRDPDSWGTIAAWAWGLSRAMDYFETDSDIDHTKIAVLGHSRLGKTSLWAGATDERFAMVISNNSGCGGAALSRRCYGEALKRINTRFPHWFCENFQQYNGNESSLPVDQHMLIALIAPRPAYIASADQDLWADPRGEFLSAKYASPAWELMGLKGLGAEQMPPLNTPIQNGHLGYHIRDGKHDLTEYDWQRYMDFADKHLR</sequence>
<feature type="chain" id="PRO_5013201997" description="4-O-methyl-glucuronoyl methylesterase-like domain-containing protein" evidence="4">
    <location>
        <begin position="27"/>
        <end position="444"/>
    </location>
</feature>
<evidence type="ECO:0000256" key="3">
    <source>
        <dbReference type="ARBA" id="ARBA00022801"/>
    </source>
</evidence>
<dbReference type="GO" id="GO:0052689">
    <property type="term" value="F:carboxylic ester hydrolase activity"/>
    <property type="evidence" value="ECO:0007669"/>
    <property type="project" value="UniProtKB-KW"/>
</dbReference>